<keyword evidence="2" id="KW-1185">Reference proteome</keyword>
<dbReference type="Gene3D" id="3.40.50.150">
    <property type="entry name" value="Vaccinia Virus protein VP39"/>
    <property type="match status" value="1"/>
</dbReference>
<comment type="caution">
    <text evidence="1">The sequence shown here is derived from an EMBL/GenBank/DDBJ whole genome shotgun (WGS) entry which is preliminary data.</text>
</comment>
<sequence>MHISPKQIYIYILSNPDENNWRGVPSPFWNQIGSLWQIELLLHRLALIKFSHRVIISLPNGYTDARLGELIPKYNCQIKFGTRSLLEREKEIIDSLNPQDLALFFKVEHALVDYIEINDLLSILANDSCKEIQLCGFIPGTMPYKIVYGSGNGMKLIESNKLDNMRFGAEISDNDKIRSFSWIASKLGSRILDITIEQLSSFLQENRISIMFFGEEIDYETIDRCDFCGGGLDYLPISNTLPINSFIPCDRSYYMNCRNCGLVHLNPRPSKNYLSLLYNSNYAVERSGKALLSRHKNWQWVLKKLPRKQNFSLLDVGGNSGEFGEFLDKKICEYHLTDISDSACSLASAKGILAFQGRFDEIDFPRKYDFITMFELLEHLPLANIKKYLYKAASLVKPGGSIFISTPNHDSLLNKHFGLAYAAVPYHYYLFSASTLKRIVERSIGCKTSIEETCCNLVNLWGWKEHWEHFVLGKDKRKLASNLNVNNYQFLDDDLLLQIKL</sequence>
<evidence type="ECO:0000313" key="1">
    <source>
        <dbReference type="EMBL" id="PRR70293.1"/>
    </source>
</evidence>
<name>A0A2T0AN31_9FIRM</name>
<dbReference type="CDD" id="cd02440">
    <property type="entry name" value="AdoMet_MTases"/>
    <property type="match status" value="1"/>
</dbReference>
<dbReference type="Pfam" id="PF13489">
    <property type="entry name" value="Methyltransf_23"/>
    <property type="match status" value="1"/>
</dbReference>
<dbReference type="InterPro" id="IPR029063">
    <property type="entry name" value="SAM-dependent_MTases_sf"/>
</dbReference>
<dbReference type="OrthoDB" id="9794575at2"/>
<organism evidence="1 2">
    <name type="scientific">Neomoorella humiferrea</name>
    <dbReference type="NCBI Taxonomy" id="676965"/>
    <lineage>
        <taxon>Bacteria</taxon>
        <taxon>Bacillati</taxon>
        <taxon>Bacillota</taxon>
        <taxon>Clostridia</taxon>
        <taxon>Neomoorellales</taxon>
        <taxon>Neomoorellaceae</taxon>
        <taxon>Neomoorella</taxon>
    </lineage>
</organism>
<reference evidence="1 2" key="1">
    <citation type="submission" date="2018-03" db="EMBL/GenBank/DDBJ databases">
        <title>Genome sequence of Moorella humiferrea DSM 23265.</title>
        <authorList>
            <person name="Poehlein A."/>
            <person name="Daniel R."/>
        </authorList>
    </citation>
    <scope>NUCLEOTIDE SEQUENCE [LARGE SCALE GENOMIC DNA]</scope>
    <source>
        <strain evidence="1 2">DSM 23265</strain>
    </source>
</reference>
<dbReference type="Proteomes" id="UP000238415">
    <property type="component" value="Unassembled WGS sequence"/>
</dbReference>
<dbReference type="GO" id="GO:0008168">
    <property type="term" value="F:methyltransferase activity"/>
    <property type="evidence" value="ECO:0007669"/>
    <property type="project" value="UniProtKB-KW"/>
</dbReference>
<evidence type="ECO:0000313" key="2">
    <source>
        <dbReference type="Proteomes" id="UP000238415"/>
    </source>
</evidence>
<dbReference type="PANTHER" id="PTHR43861:SF6">
    <property type="entry name" value="METHYLTRANSFERASE TYPE 11"/>
    <property type="match status" value="1"/>
</dbReference>
<gene>
    <name evidence="1" type="ORF">MOHU_20840</name>
</gene>
<accession>A0A2T0AN31</accession>
<proteinExistence type="predicted"/>
<dbReference type="PANTHER" id="PTHR43861">
    <property type="entry name" value="TRANS-ACONITATE 2-METHYLTRANSFERASE-RELATED"/>
    <property type="match status" value="1"/>
</dbReference>
<dbReference type="AlphaFoldDB" id="A0A2T0AN31"/>
<protein>
    <submittedName>
        <fullName evidence="1">Bifunctional 3-demethylubiquinone-9 3-methyltransferase/ 2-octaprenyl-6-hydroxy phenol methylase</fullName>
    </submittedName>
</protein>
<dbReference type="EMBL" id="PVXM01000049">
    <property type="protein sequence ID" value="PRR70293.1"/>
    <property type="molecule type" value="Genomic_DNA"/>
</dbReference>
<dbReference type="GO" id="GO:0032259">
    <property type="term" value="P:methylation"/>
    <property type="evidence" value="ECO:0007669"/>
    <property type="project" value="UniProtKB-KW"/>
</dbReference>
<keyword evidence="1" id="KW-0830">Ubiquinone</keyword>
<dbReference type="RefSeq" id="WP_106006003.1">
    <property type="nucleotide sequence ID" value="NZ_CP136419.1"/>
</dbReference>
<keyword evidence="1" id="KW-0808">Transferase</keyword>
<keyword evidence="1" id="KW-0489">Methyltransferase</keyword>
<dbReference type="SUPFAM" id="SSF53335">
    <property type="entry name" value="S-adenosyl-L-methionine-dependent methyltransferases"/>
    <property type="match status" value="1"/>
</dbReference>